<evidence type="ECO:0000313" key="3">
    <source>
        <dbReference type="EMBL" id="OQP67908.1"/>
    </source>
</evidence>
<protein>
    <submittedName>
        <fullName evidence="3">Uncharacterized protein</fullName>
    </submittedName>
</protein>
<keyword evidence="2" id="KW-1133">Transmembrane helix</keyword>
<comment type="caution">
    <text evidence="3">The sequence shown here is derived from an EMBL/GenBank/DDBJ whole genome shotgun (WGS) entry which is preliminary data.</text>
</comment>
<keyword evidence="2" id="KW-0472">Membrane</keyword>
<keyword evidence="4" id="KW-1185">Reference proteome</keyword>
<dbReference type="RefSeq" id="WP_081159749.1">
    <property type="nucleotide sequence ID" value="NZ_LWBP01000002.1"/>
</dbReference>
<proteinExistence type="predicted"/>
<sequence>MSFNYYYIRTDDFPAHTGGGQGLVITRDNYEAYFVMYVDDELNGAQRKAVEQFIAANPDLEEEMVMLQQSVLRPNDHIVFEPKEILFKGTAARSPINDQNCEEYFVLYGDDELTNAEKESVEQFVYHHPQYQAEFELIQQVKLMPDNSLSFPGKTNLYRTEEDDNRVIAFPWWRLSAAAIALLVIGSLALYMANNIKTGQPEFAGNTNSPGSVTGNTKEPQVATPGYVDAEPVTTGKGIDNIATPALAKTTTTSEQPAENIVVSNSKKNIVENSNKQEPSYVQQVSMPTPVQHSEKNDIAFQPKLIEVTVDNTHEEPAVKTSIIKQTIAEPLAVHTVAVKTEDEPDLSSHYVLNAPINKTPLRGFFRKVSRVVDKVTNPEENGKKGIRIANLEIALN</sequence>
<keyword evidence="2" id="KW-0812">Transmembrane</keyword>
<evidence type="ECO:0000256" key="1">
    <source>
        <dbReference type="SAM" id="MobiDB-lite"/>
    </source>
</evidence>
<gene>
    <name evidence="3" type="ORF">A4R26_10430</name>
</gene>
<reference evidence="4" key="1">
    <citation type="submission" date="2016-04" db="EMBL/GenBank/DDBJ databases">
        <authorList>
            <person name="Chen L."/>
            <person name="Zhuang W."/>
            <person name="Wang G."/>
        </authorList>
    </citation>
    <scope>NUCLEOTIDE SEQUENCE [LARGE SCALE GENOMIC DNA]</scope>
    <source>
        <strain evidence="4">208</strain>
    </source>
</reference>
<dbReference type="STRING" id="550983.A4R26_10430"/>
<feature type="transmembrane region" description="Helical" evidence="2">
    <location>
        <begin position="172"/>
        <end position="193"/>
    </location>
</feature>
<feature type="compositionally biased region" description="Polar residues" evidence="1">
    <location>
        <begin position="205"/>
        <end position="219"/>
    </location>
</feature>
<dbReference type="EMBL" id="LWBP01000002">
    <property type="protein sequence ID" value="OQP67908.1"/>
    <property type="molecule type" value="Genomic_DNA"/>
</dbReference>
<dbReference type="Proteomes" id="UP000192276">
    <property type="component" value="Unassembled WGS sequence"/>
</dbReference>
<dbReference type="AlphaFoldDB" id="A0A1V9GBR6"/>
<evidence type="ECO:0000313" key="4">
    <source>
        <dbReference type="Proteomes" id="UP000192276"/>
    </source>
</evidence>
<dbReference type="OrthoDB" id="663559at2"/>
<evidence type="ECO:0000256" key="2">
    <source>
        <dbReference type="SAM" id="Phobius"/>
    </source>
</evidence>
<feature type="region of interest" description="Disordered" evidence="1">
    <location>
        <begin position="203"/>
        <end position="224"/>
    </location>
</feature>
<organism evidence="3 4">
    <name type="scientific">Niastella populi</name>
    <dbReference type="NCBI Taxonomy" id="550983"/>
    <lineage>
        <taxon>Bacteria</taxon>
        <taxon>Pseudomonadati</taxon>
        <taxon>Bacteroidota</taxon>
        <taxon>Chitinophagia</taxon>
        <taxon>Chitinophagales</taxon>
        <taxon>Chitinophagaceae</taxon>
        <taxon>Niastella</taxon>
    </lineage>
</organism>
<name>A0A1V9GBR6_9BACT</name>
<accession>A0A1V9GBR6</accession>